<protein>
    <submittedName>
        <fullName evidence="3">Uncharacterized protein</fullName>
    </submittedName>
</protein>
<evidence type="ECO:0000313" key="4">
    <source>
        <dbReference type="Proteomes" id="UP001066276"/>
    </source>
</evidence>
<keyword evidence="1" id="KW-0175">Coiled coil</keyword>
<gene>
    <name evidence="3" type="ORF">NDU88_001415</name>
</gene>
<accession>A0AAV7P6P9</accession>
<keyword evidence="4" id="KW-1185">Reference proteome</keyword>
<evidence type="ECO:0000256" key="1">
    <source>
        <dbReference type="SAM" id="Coils"/>
    </source>
</evidence>
<dbReference type="PANTHER" id="PTHR28574">
    <property type="entry name" value="RIKEN CDNA 6820408C15"/>
    <property type="match status" value="1"/>
</dbReference>
<organism evidence="3 4">
    <name type="scientific">Pleurodeles waltl</name>
    <name type="common">Iberian ribbed newt</name>
    <dbReference type="NCBI Taxonomy" id="8319"/>
    <lineage>
        <taxon>Eukaryota</taxon>
        <taxon>Metazoa</taxon>
        <taxon>Chordata</taxon>
        <taxon>Craniata</taxon>
        <taxon>Vertebrata</taxon>
        <taxon>Euteleostomi</taxon>
        <taxon>Amphibia</taxon>
        <taxon>Batrachia</taxon>
        <taxon>Caudata</taxon>
        <taxon>Salamandroidea</taxon>
        <taxon>Salamandridae</taxon>
        <taxon>Pleurodelinae</taxon>
        <taxon>Pleurodeles</taxon>
    </lineage>
</organism>
<comment type="caution">
    <text evidence="3">The sequence shown here is derived from an EMBL/GenBank/DDBJ whole genome shotgun (WGS) entry which is preliminary data.</text>
</comment>
<dbReference type="EMBL" id="JANPWB010000011">
    <property type="protein sequence ID" value="KAJ1122942.1"/>
    <property type="molecule type" value="Genomic_DNA"/>
</dbReference>
<dbReference type="AlphaFoldDB" id="A0AAV7P6P9"/>
<feature type="coiled-coil region" evidence="1">
    <location>
        <begin position="169"/>
        <end position="242"/>
    </location>
</feature>
<name>A0AAV7P6P9_PLEWA</name>
<dbReference type="Proteomes" id="UP001066276">
    <property type="component" value="Chromosome 7"/>
</dbReference>
<evidence type="ECO:0000313" key="3">
    <source>
        <dbReference type="EMBL" id="KAJ1122942.1"/>
    </source>
</evidence>
<dbReference type="PANTHER" id="PTHR28574:SF1">
    <property type="entry name" value="RIKEN CDNA 6820408C15 GENE"/>
    <property type="match status" value="1"/>
</dbReference>
<dbReference type="Pfam" id="PF15397">
    <property type="entry name" value="DUF4618"/>
    <property type="match status" value="1"/>
</dbReference>
<dbReference type="InterPro" id="IPR029236">
    <property type="entry name" value="DUF4618"/>
</dbReference>
<feature type="compositionally biased region" description="Basic residues" evidence="2">
    <location>
        <begin position="72"/>
        <end position="85"/>
    </location>
</feature>
<sequence>MALTEAAEKLLKTDYSPWERTKGSESKTLRRTSLLPPIAKSLVRDNTLDNSGKRGAYHTSAAFTVGTQSSPWHKKGKRKSSKKSKAALQPKEDRILQNMLTKSRKLAVADSERRRKGLEEANMGLVETIKAQDASAAAEASSLLQQYDRFGGTIASVQAWSARQVSEAKQKLQEAKEITAQRLMELEQQLHALNARLQASQEELHTLRTYRDKEYPVQVLRIAELQREIRKLQEAHQDERVDVDALVDTEMEKLSLMVQSRKLEKLDKIAESATCCYPTYLRQMSLHNKVMTKEVLEHKQAIKDLEMDIADLKEKHAELLDSCRDRRLLIFPDVLLQRPKCLPDMDIILDIPLANSLPI</sequence>
<feature type="coiled-coil region" evidence="1">
    <location>
        <begin position="288"/>
        <end position="322"/>
    </location>
</feature>
<proteinExistence type="predicted"/>
<feature type="region of interest" description="Disordered" evidence="2">
    <location>
        <begin position="67"/>
        <end position="91"/>
    </location>
</feature>
<evidence type="ECO:0000256" key="2">
    <source>
        <dbReference type="SAM" id="MobiDB-lite"/>
    </source>
</evidence>
<reference evidence="3" key="1">
    <citation type="journal article" date="2022" name="bioRxiv">
        <title>Sequencing and chromosome-scale assembly of the giantPleurodeles waltlgenome.</title>
        <authorList>
            <person name="Brown T."/>
            <person name="Elewa A."/>
            <person name="Iarovenko S."/>
            <person name="Subramanian E."/>
            <person name="Araus A.J."/>
            <person name="Petzold A."/>
            <person name="Susuki M."/>
            <person name="Suzuki K.-i.T."/>
            <person name="Hayashi T."/>
            <person name="Toyoda A."/>
            <person name="Oliveira C."/>
            <person name="Osipova E."/>
            <person name="Leigh N.D."/>
            <person name="Simon A."/>
            <person name="Yun M.H."/>
        </authorList>
    </citation>
    <scope>NUCLEOTIDE SEQUENCE</scope>
    <source>
        <strain evidence="3">20211129_DDA</strain>
        <tissue evidence="3">Liver</tissue>
    </source>
</reference>